<dbReference type="EMBL" id="JX904549">
    <property type="protein sequence ID" value="AGA18435.1"/>
    <property type="molecule type" value="Genomic_DNA"/>
</dbReference>
<reference evidence="2" key="1">
    <citation type="journal article" date="2013" name="ISME J.">
        <title>Previously unknown and highly divergent ssDNA viruses populate the oceans.</title>
        <authorList>
            <person name="Labonte J.M."/>
            <person name="Suttle C.A."/>
        </authorList>
    </citation>
    <scope>NUCLEOTIDE SEQUENCE</scope>
</reference>
<proteinExistence type="predicted"/>
<name>S4TDT5_9VIRU</name>
<sequence length="259" mass="28294">MHTRTIWGSWAKRGEFKTKQNFTTNNTKMPATKRKSTGGSVRPLKRSKAIKRTYSGATARRLPLSSDHRLLRTTQDCVLRYHETFTINPGVGGTPGVYVFRANSCFDPNLTGVGHQPRGFDQLMALYQFIAVKEIQAELFFTTSDGAPVIASLQVDGNSATGANRDAMMEARTAVFGRAGGISAAGPGYLSIRAKPWELAGTTLKESDYKHSSSVNPIITQYLSVLAMPLQTTDSGDINCVVRLTYHCQVTEPIQPSSS</sequence>
<evidence type="ECO:0000256" key="1">
    <source>
        <dbReference type="SAM" id="MobiDB-lite"/>
    </source>
</evidence>
<evidence type="ECO:0008006" key="3">
    <source>
        <dbReference type="Google" id="ProtNLM"/>
    </source>
</evidence>
<protein>
    <recommendedName>
        <fullName evidence="3">Capsid protein</fullName>
    </recommendedName>
</protein>
<feature type="region of interest" description="Disordered" evidence="1">
    <location>
        <begin position="23"/>
        <end position="45"/>
    </location>
</feature>
<evidence type="ECO:0000313" key="2">
    <source>
        <dbReference type="EMBL" id="AGA18435.1"/>
    </source>
</evidence>
<organism evidence="2">
    <name type="scientific">uncultured marine virus</name>
    <dbReference type="NCBI Taxonomy" id="186617"/>
    <lineage>
        <taxon>Viruses</taxon>
        <taxon>environmental samples</taxon>
    </lineage>
</organism>
<accession>S4TDT5</accession>